<dbReference type="InterPro" id="IPR001878">
    <property type="entry name" value="Znf_CCHC"/>
</dbReference>
<keyword evidence="1" id="KW-0862">Zinc</keyword>
<dbReference type="Gene3D" id="4.10.60.10">
    <property type="entry name" value="Zinc finger, CCHC-type"/>
    <property type="match status" value="1"/>
</dbReference>
<name>A0A150G0X0_GONPE</name>
<feature type="region of interest" description="Disordered" evidence="2">
    <location>
        <begin position="75"/>
        <end position="97"/>
    </location>
</feature>
<dbReference type="PROSITE" id="PS50158">
    <property type="entry name" value="ZF_CCHC"/>
    <property type="match status" value="1"/>
</dbReference>
<feature type="compositionally biased region" description="Low complexity" evidence="2">
    <location>
        <begin position="77"/>
        <end position="87"/>
    </location>
</feature>
<dbReference type="AlphaFoldDB" id="A0A150G0X0"/>
<accession>A0A150G0X0</accession>
<keyword evidence="5" id="KW-1185">Reference proteome</keyword>
<evidence type="ECO:0000259" key="3">
    <source>
        <dbReference type="PROSITE" id="PS50158"/>
    </source>
</evidence>
<keyword evidence="1" id="KW-0479">Metal-binding</keyword>
<comment type="caution">
    <text evidence="4">The sequence shown here is derived from an EMBL/GenBank/DDBJ whole genome shotgun (WGS) entry which is preliminary data.</text>
</comment>
<proteinExistence type="predicted"/>
<feature type="compositionally biased region" description="Low complexity" evidence="2">
    <location>
        <begin position="23"/>
        <end position="46"/>
    </location>
</feature>
<dbReference type="OrthoDB" id="2596766at2759"/>
<dbReference type="Proteomes" id="UP000075714">
    <property type="component" value="Unassembled WGS sequence"/>
</dbReference>
<evidence type="ECO:0000256" key="2">
    <source>
        <dbReference type="SAM" id="MobiDB-lite"/>
    </source>
</evidence>
<reference evidence="5" key="1">
    <citation type="journal article" date="2016" name="Nat. Commun.">
        <title>The Gonium pectorale genome demonstrates co-option of cell cycle regulation during the evolution of multicellularity.</title>
        <authorList>
            <person name="Hanschen E.R."/>
            <person name="Marriage T.N."/>
            <person name="Ferris P.J."/>
            <person name="Hamaji T."/>
            <person name="Toyoda A."/>
            <person name="Fujiyama A."/>
            <person name="Neme R."/>
            <person name="Noguchi H."/>
            <person name="Minakuchi Y."/>
            <person name="Suzuki M."/>
            <person name="Kawai-Toyooka H."/>
            <person name="Smith D.R."/>
            <person name="Sparks H."/>
            <person name="Anderson J."/>
            <person name="Bakaric R."/>
            <person name="Luria V."/>
            <person name="Karger A."/>
            <person name="Kirschner M.W."/>
            <person name="Durand P.M."/>
            <person name="Michod R.E."/>
            <person name="Nozaki H."/>
            <person name="Olson B.J."/>
        </authorList>
    </citation>
    <scope>NUCLEOTIDE SEQUENCE [LARGE SCALE GENOMIC DNA]</scope>
    <source>
        <strain evidence="5">NIES-2863</strain>
    </source>
</reference>
<evidence type="ECO:0000313" key="5">
    <source>
        <dbReference type="Proteomes" id="UP000075714"/>
    </source>
</evidence>
<dbReference type="STRING" id="33097.A0A150G0X0"/>
<dbReference type="SUPFAM" id="SSF57756">
    <property type="entry name" value="Retrovirus zinc finger-like domains"/>
    <property type="match status" value="1"/>
</dbReference>
<evidence type="ECO:0000256" key="1">
    <source>
        <dbReference type="PROSITE-ProRule" id="PRU00047"/>
    </source>
</evidence>
<keyword evidence="1" id="KW-0863">Zinc-finger</keyword>
<feature type="domain" description="CCHC-type" evidence="3">
    <location>
        <begin position="58"/>
        <end position="72"/>
    </location>
</feature>
<dbReference type="GO" id="GO:0008270">
    <property type="term" value="F:zinc ion binding"/>
    <property type="evidence" value="ECO:0007669"/>
    <property type="project" value="UniProtKB-KW"/>
</dbReference>
<dbReference type="InterPro" id="IPR054722">
    <property type="entry name" value="PolX-like_BBD"/>
</dbReference>
<dbReference type="InterPro" id="IPR036875">
    <property type="entry name" value="Znf_CCHC_sf"/>
</dbReference>
<dbReference type="Pfam" id="PF22936">
    <property type="entry name" value="Pol_BBD"/>
    <property type="match status" value="1"/>
</dbReference>
<evidence type="ECO:0000313" key="4">
    <source>
        <dbReference type="EMBL" id="KXZ43095.1"/>
    </source>
</evidence>
<protein>
    <recommendedName>
        <fullName evidence="3">CCHC-type domain-containing protein</fullName>
    </recommendedName>
</protein>
<dbReference type="GO" id="GO:0003676">
    <property type="term" value="F:nucleic acid binding"/>
    <property type="evidence" value="ECO:0007669"/>
    <property type="project" value="InterPro"/>
</dbReference>
<organism evidence="4 5">
    <name type="scientific">Gonium pectorale</name>
    <name type="common">Green alga</name>
    <dbReference type="NCBI Taxonomy" id="33097"/>
    <lineage>
        <taxon>Eukaryota</taxon>
        <taxon>Viridiplantae</taxon>
        <taxon>Chlorophyta</taxon>
        <taxon>core chlorophytes</taxon>
        <taxon>Chlorophyceae</taxon>
        <taxon>CS clade</taxon>
        <taxon>Chlamydomonadales</taxon>
        <taxon>Volvocaceae</taxon>
        <taxon>Gonium</taxon>
    </lineage>
</organism>
<gene>
    <name evidence="4" type="ORF">GPECTOR_102g48</name>
</gene>
<feature type="region of interest" description="Disordered" evidence="2">
    <location>
        <begin position="23"/>
        <end position="49"/>
    </location>
</feature>
<sequence length="251" mass="27500">MDARRRWSVGFYLTVLRETSQGSTQLLQTTTPTSLRLPPQQPQQPQVAGVNPHAHKECYYCHQLGHIKPQCPLLASKQPQQQQAQQKPKYKPKPQQRKIPAQFALHASVGELAAEVADLYGPAWVLDSGAGRHMTPSFKDLNNPGFFPHGMGPLVKFGNGQSAQAQAVGTVEVVRRVDGEKKLIRITNVLFVPGLKRRLMSVKDLTDKGFCVSFQGDRASVAKDGLVYVTASLVLGSYIPGGLGHGQRDRG</sequence>
<dbReference type="EMBL" id="LSYV01000103">
    <property type="protein sequence ID" value="KXZ43095.1"/>
    <property type="molecule type" value="Genomic_DNA"/>
</dbReference>